<dbReference type="InterPro" id="IPR027417">
    <property type="entry name" value="P-loop_NTPase"/>
</dbReference>
<dbReference type="Proteomes" id="UP000285376">
    <property type="component" value="Unassembled WGS sequence"/>
</dbReference>
<evidence type="ECO:0000259" key="1">
    <source>
        <dbReference type="Pfam" id="PF13614"/>
    </source>
</evidence>
<dbReference type="EMBL" id="QWLM01000021">
    <property type="protein sequence ID" value="RHW44017.1"/>
    <property type="molecule type" value="Genomic_DNA"/>
</dbReference>
<evidence type="ECO:0000313" key="2">
    <source>
        <dbReference type="EMBL" id="RHW44017.1"/>
    </source>
</evidence>
<organism evidence="2 3">
    <name type="scientific">Dermacoccus abyssi</name>
    <dbReference type="NCBI Taxonomy" id="322596"/>
    <lineage>
        <taxon>Bacteria</taxon>
        <taxon>Bacillati</taxon>
        <taxon>Actinomycetota</taxon>
        <taxon>Actinomycetes</taxon>
        <taxon>Micrococcales</taxon>
        <taxon>Dermacoccaceae</taxon>
        <taxon>Dermacoccus</taxon>
    </lineage>
</organism>
<dbReference type="SUPFAM" id="SSF52540">
    <property type="entry name" value="P-loop containing nucleoside triphosphate hydrolases"/>
    <property type="match status" value="1"/>
</dbReference>
<dbReference type="AlphaFoldDB" id="A0A417Z0T1"/>
<feature type="domain" description="AAA" evidence="1">
    <location>
        <begin position="1"/>
        <end position="175"/>
    </location>
</feature>
<dbReference type="CDD" id="cd02042">
    <property type="entry name" value="ParAB_family"/>
    <property type="match status" value="1"/>
</dbReference>
<proteinExistence type="predicted"/>
<dbReference type="PANTHER" id="PTHR13696:SF99">
    <property type="entry name" value="COBYRINIC ACID AC-DIAMIDE SYNTHASE"/>
    <property type="match status" value="1"/>
</dbReference>
<comment type="caution">
    <text evidence="2">The sequence shown here is derived from an EMBL/GenBank/DDBJ whole genome shotgun (WGS) entry which is preliminary data.</text>
</comment>
<accession>A0A417Z0T1</accession>
<dbReference type="Pfam" id="PF13614">
    <property type="entry name" value="AAA_31"/>
    <property type="match status" value="1"/>
</dbReference>
<reference evidence="2 3" key="1">
    <citation type="submission" date="2018-08" db="EMBL/GenBank/DDBJ databases">
        <title>Whole genome sequence analysis of Dermacoccus abyssi bacteria isolated from Deep Mariana trench Micromonospora spp reveals genes involved in the environmental adaptation and production of secondary metabolites.</title>
        <authorList>
            <person name="Abdel-Mageed W.M."/>
            <person name="Lehri B."/>
            <person name="Nouioui I."/>
            <person name="Goodfellow I."/>
            <person name="Jaspars M."/>
            <person name="Karlyshev A."/>
        </authorList>
    </citation>
    <scope>NUCLEOTIDE SEQUENCE [LARGE SCALE GENOMIC DNA]</scope>
    <source>
        <strain evidence="2 3">MT1.1</strain>
    </source>
</reference>
<gene>
    <name evidence="2" type="ORF">D1832_13755</name>
</gene>
<name>A0A417Z0T1_9MICO</name>
<evidence type="ECO:0000313" key="3">
    <source>
        <dbReference type="Proteomes" id="UP000285376"/>
    </source>
</evidence>
<dbReference type="InterPro" id="IPR050678">
    <property type="entry name" value="DNA_Partitioning_ATPase"/>
</dbReference>
<sequence>MKVITVANAAGSAGKTTTVVSLAAHLAERGRRVVVVDLDGQANSTRWLGVDPEEIDVTSASVMLRDASLEQALAETNTPGVRLVPATEGVHAQAIRLQQVTGRELRLASALRKLEDADVVLIDCPGTIGLMTVAALVASDAVVTVTQPTSKELEGISALEGTIAEVAEDFDKDLELGAIVPCIVPPASSGALYADAIAQLREAYGDLVTPNVRRSVKAAGAYSHREPLPVFAPREGVTRDYAAVLDALVERGVIPA</sequence>
<protein>
    <recommendedName>
        <fullName evidence="1">AAA domain-containing protein</fullName>
    </recommendedName>
</protein>
<dbReference type="Gene3D" id="3.40.50.300">
    <property type="entry name" value="P-loop containing nucleotide triphosphate hydrolases"/>
    <property type="match status" value="1"/>
</dbReference>
<dbReference type="PANTHER" id="PTHR13696">
    <property type="entry name" value="P-LOOP CONTAINING NUCLEOSIDE TRIPHOSPHATE HYDROLASE"/>
    <property type="match status" value="1"/>
</dbReference>
<dbReference type="RefSeq" id="WP_118914852.1">
    <property type="nucleotide sequence ID" value="NZ_CBCRVH010000012.1"/>
</dbReference>
<dbReference type="InterPro" id="IPR025669">
    <property type="entry name" value="AAA_dom"/>
</dbReference>